<name>F6FHV2_MYCHI</name>
<accession>F6FHV2</accession>
<evidence type="ECO:0000313" key="1">
    <source>
        <dbReference type="EMBL" id="AEG72800.1"/>
    </source>
</evidence>
<reference evidence="1 2" key="1">
    <citation type="journal article" date="2011" name="J. Bacteriol.">
        <title>Complete genome sequences of two hemotropic Mycoplasmas, Mycoplasma haemofelis strain Ohio2 and Mycoplasma suis strain Illinois.</title>
        <authorList>
            <person name="Messick J.B."/>
            <person name="Santos A.P."/>
            <person name="Guimaraes A.M."/>
        </authorList>
    </citation>
    <scope>NUCLEOTIDE SEQUENCE [LARGE SCALE GENOMIC DNA]</scope>
    <source>
        <strain evidence="1 2">Ohio2</strain>
    </source>
</reference>
<dbReference type="STRING" id="859194.MHF_0528"/>
<dbReference type="EMBL" id="CP002808">
    <property type="protein sequence ID" value="AEG72800.1"/>
    <property type="molecule type" value="Genomic_DNA"/>
</dbReference>
<evidence type="ECO:0000313" key="2">
    <source>
        <dbReference type="Proteomes" id="UP000007952"/>
    </source>
</evidence>
<dbReference type="KEGG" id="mhf:MHF_0528"/>
<dbReference type="AlphaFoldDB" id="F6FHV2"/>
<sequence length="201" mass="23329">MQNLEQQRWLQVERDLPDERLVPRNQKPEKEIVSKYLTRIGRTPASDADWESLKDFYSKESDSHPISGIPKANITPKSIKDWCSSELSKTTEDQAEAHLLLIESWCSKPQKLSERLSAIGKVKLDTTGSEDTWSKYKEEYKTSSTGKTIQKKSSSGDKWEDFESSTVNEQVLKDWCKGHEGSHFKHRKDVLFEKYVRWCSK</sequence>
<proteinExistence type="predicted"/>
<dbReference type="Proteomes" id="UP000007952">
    <property type="component" value="Chromosome"/>
</dbReference>
<protein>
    <submittedName>
        <fullName evidence="1">Uncharacterized protein</fullName>
    </submittedName>
</protein>
<gene>
    <name evidence="1" type="ordered locus">MHF_0528</name>
</gene>
<dbReference type="HOGENOM" id="CLU_098620_2_0_14"/>
<reference key="2">
    <citation type="submission" date="2011-05" db="EMBL/GenBank/DDBJ databases">
        <title>The Genome of Mycoplasma haemofelis Strain Ohio2, a pathogenic hemoplasma of the cat.</title>
        <authorList>
            <person name="Santos A.P."/>
            <person name="Guimaraes A.M.S."/>
            <person name="SanMiguel P.J."/>
            <person name="Martin S.W."/>
            <person name="Messick J.B."/>
        </authorList>
    </citation>
    <scope>NUCLEOTIDE SEQUENCE</scope>
    <source>
        <strain>Ohio2</strain>
    </source>
</reference>
<organism evidence="1 2">
    <name type="scientific">Mycoplasma haemofelis (strain Ohio2)</name>
    <dbReference type="NCBI Taxonomy" id="859194"/>
    <lineage>
        <taxon>Bacteria</taxon>
        <taxon>Bacillati</taxon>
        <taxon>Mycoplasmatota</taxon>
        <taxon>Mollicutes</taxon>
        <taxon>Mycoplasmataceae</taxon>
        <taxon>Mycoplasma</taxon>
    </lineage>
</organism>